<keyword evidence="1" id="KW-0472">Membrane</keyword>
<keyword evidence="1" id="KW-1133">Transmembrane helix</keyword>
<comment type="caution">
    <text evidence="2">The sequence shown here is derived from an EMBL/GenBank/DDBJ whole genome shotgun (WGS) entry which is preliminary data.</text>
</comment>
<proteinExistence type="predicted"/>
<evidence type="ECO:0000313" key="2">
    <source>
        <dbReference type="EMBL" id="KAL0152832.1"/>
    </source>
</evidence>
<keyword evidence="3" id="KW-1185">Reference proteome</keyword>
<dbReference type="AlphaFoldDB" id="A0ABD0MVJ4"/>
<dbReference type="EMBL" id="JAMKFB020000181">
    <property type="protein sequence ID" value="KAL0152832.1"/>
    <property type="molecule type" value="Genomic_DNA"/>
</dbReference>
<protein>
    <submittedName>
        <fullName evidence="2">Uncharacterized protein</fullName>
    </submittedName>
</protein>
<evidence type="ECO:0000313" key="3">
    <source>
        <dbReference type="Proteomes" id="UP001529510"/>
    </source>
</evidence>
<gene>
    <name evidence="2" type="ORF">M9458_051872</name>
</gene>
<organism evidence="2 3">
    <name type="scientific">Cirrhinus mrigala</name>
    <name type="common">Mrigala</name>
    <dbReference type="NCBI Taxonomy" id="683832"/>
    <lineage>
        <taxon>Eukaryota</taxon>
        <taxon>Metazoa</taxon>
        <taxon>Chordata</taxon>
        <taxon>Craniata</taxon>
        <taxon>Vertebrata</taxon>
        <taxon>Euteleostomi</taxon>
        <taxon>Actinopterygii</taxon>
        <taxon>Neopterygii</taxon>
        <taxon>Teleostei</taxon>
        <taxon>Ostariophysi</taxon>
        <taxon>Cypriniformes</taxon>
        <taxon>Cyprinidae</taxon>
        <taxon>Labeoninae</taxon>
        <taxon>Labeonini</taxon>
        <taxon>Cirrhinus</taxon>
    </lineage>
</organism>
<name>A0ABD0MVJ4_CIRMR</name>
<dbReference type="Proteomes" id="UP001529510">
    <property type="component" value="Unassembled WGS sequence"/>
</dbReference>
<evidence type="ECO:0000256" key="1">
    <source>
        <dbReference type="SAM" id="Phobius"/>
    </source>
</evidence>
<feature type="transmembrane region" description="Helical" evidence="1">
    <location>
        <begin position="58"/>
        <end position="82"/>
    </location>
</feature>
<sequence length="131" mass="14665">MAPVYSACRLSRVFQSVVPVRLASVLFVLCVVLHRYHAVLTYDRKALFNIKSCMEAGYLGSCSVLYFSSRALTGYLAAFLLYGNAAGREANQTGNCFRHTILDPVFPGFNLLGTRIFSRCQQKDLELLPQF</sequence>
<feature type="transmembrane region" description="Helical" evidence="1">
    <location>
        <begin position="20"/>
        <end position="38"/>
    </location>
</feature>
<accession>A0ABD0MVJ4</accession>
<reference evidence="2 3" key="1">
    <citation type="submission" date="2024-05" db="EMBL/GenBank/DDBJ databases">
        <title>Genome sequencing and assembly of Indian major carp, Cirrhinus mrigala (Hamilton, 1822).</title>
        <authorList>
            <person name="Mohindra V."/>
            <person name="Chowdhury L.M."/>
            <person name="Lal K."/>
            <person name="Jena J.K."/>
        </authorList>
    </citation>
    <scope>NUCLEOTIDE SEQUENCE [LARGE SCALE GENOMIC DNA]</scope>
    <source>
        <strain evidence="2">CM1030</strain>
        <tissue evidence="2">Blood</tissue>
    </source>
</reference>
<keyword evidence="1" id="KW-0812">Transmembrane</keyword>